<dbReference type="InParanoid" id="A0A7N2MHK9"/>
<sequence length="68" mass="7971">MTAEMQSLTDLDLEDCPNYWAFELFTTLIRHKNGICLLYLSRDDWFAIAGKVYDDDDNDDDDDDDDEL</sequence>
<dbReference type="EMBL" id="LRBV02000009">
    <property type="status" value="NOT_ANNOTATED_CDS"/>
    <property type="molecule type" value="Genomic_DNA"/>
</dbReference>
<dbReference type="AlphaFoldDB" id="A0A7N2MHK9"/>
<dbReference type="EnsemblPlants" id="QL09p007099:mrna">
    <property type="protein sequence ID" value="QL09p007099:mrna"/>
    <property type="gene ID" value="QL09p007099"/>
</dbReference>
<organism evidence="1 2">
    <name type="scientific">Quercus lobata</name>
    <name type="common">Valley oak</name>
    <dbReference type="NCBI Taxonomy" id="97700"/>
    <lineage>
        <taxon>Eukaryota</taxon>
        <taxon>Viridiplantae</taxon>
        <taxon>Streptophyta</taxon>
        <taxon>Embryophyta</taxon>
        <taxon>Tracheophyta</taxon>
        <taxon>Spermatophyta</taxon>
        <taxon>Magnoliopsida</taxon>
        <taxon>eudicotyledons</taxon>
        <taxon>Gunneridae</taxon>
        <taxon>Pentapetalae</taxon>
        <taxon>rosids</taxon>
        <taxon>fabids</taxon>
        <taxon>Fagales</taxon>
        <taxon>Fagaceae</taxon>
        <taxon>Quercus</taxon>
    </lineage>
</organism>
<dbReference type="Gramene" id="QL09p007099:mrna">
    <property type="protein sequence ID" value="QL09p007099:mrna"/>
    <property type="gene ID" value="QL09p007099"/>
</dbReference>
<protein>
    <submittedName>
        <fullName evidence="1">Uncharacterized protein</fullName>
    </submittedName>
</protein>
<reference evidence="1" key="2">
    <citation type="submission" date="2021-01" db="UniProtKB">
        <authorList>
            <consortium name="EnsemblPlants"/>
        </authorList>
    </citation>
    <scope>IDENTIFICATION</scope>
</reference>
<evidence type="ECO:0000313" key="1">
    <source>
        <dbReference type="EnsemblPlants" id="QL09p007099:mrna"/>
    </source>
</evidence>
<dbReference type="Proteomes" id="UP000594261">
    <property type="component" value="Chromosome 9"/>
</dbReference>
<proteinExistence type="predicted"/>
<accession>A0A7N2MHK9</accession>
<name>A0A7N2MHK9_QUELO</name>
<evidence type="ECO:0000313" key="2">
    <source>
        <dbReference type="Proteomes" id="UP000594261"/>
    </source>
</evidence>
<keyword evidence="2" id="KW-1185">Reference proteome</keyword>
<reference evidence="1 2" key="1">
    <citation type="journal article" date="2016" name="G3 (Bethesda)">
        <title>First Draft Assembly and Annotation of the Genome of a California Endemic Oak Quercus lobata Nee (Fagaceae).</title>
        <authorList>
            <person name="Sork V.L."/>
            <person name="Fitz-Gibbon S.T."/>
            <person name="Puiu D."/>
            <person name="Crepeau M."/>
            <person name="Gugger P.F."/>
            <person name="Sherman R."/>
            <person name="Stevens K."/>
            <person name="Langley C.H."/>
            <person name="Pellegrini M."/>
            <person name="Salzberg S.L."/>
        </authorList>
    </citation>
    <scope>NUCLEOTIDE SEQUENCE [LARGE SCALE GENOMIC DNA]</scope>
    <source>
        <strain evidence="1 2">cv. SW786</strain>
    </source>
</reference>